<dbReference type="OrthoDB" id="6500128at2759"/>
<gene>
    <name evidence="13" type="ORF">HYPSUDRAFT_37726</name>
</gene>
<proteinExistence type="predicted"/>
<evidence type="ECO:0000313" key="14">
    <source>
        <dbReference type="Proteomes" id="UP000054270"/>
    </source>
</evidence>
<feature type="domain" description="ABC transporter" evidence="11">
    <location>
        <begin position="722"/>
        <end position="963"/>
    </location>
</feature>
<keyword evidence="3 10" id="KW-0812">Transmembrane</keyword>
<evidence type="ECO:0000256" key="10">
    <source>
        <dbReference type="SAM" id="Phobius"/>
    </source>
</evidence>
<reference evidence="14" key="1">
    <citation type="submission" date="2014-04" db="EMBL/GenBank/DDBJ databases">
        <title>Evolutionary Origins and Diversification of the Mycorrhizal Mutualists.</title>
        <authorList>
            <consortium name="DOE Joint Genome Institute"/>
            <consortium name="Mycorrhizal Genomics Consortium"/>
            <person name="Kohler A."/>
            <person name="Kuo A."/>
            <person name="Nagy L.G."/>
            <person name="Floudas D."/>
            <person name="Copeland A."/>
            <person name="Barry K.W."/>
            <person name="Cichocki N."/>
            <person name="Veneault-Fourrey C."/>
            <person name="LaButti K."/>
            <person name="Lindquist E.A."/>
            <person name="Lipzen A."/>
            <person name="Lundell T."/>
            <person name="Morin E."/>
            <person name="Murat C."/>
            <person name="Riley R."/>
            <person name="Ohm R."/>
            <person name="Sun H."/>
            <person name="Tunlid A."/>
            <person name="Henrissat B."/>
            <person name="Grigoriev I.V."/>
            <person name="Hibbett D.S."/>
            <person name="Martin F."/>
        </authorList>
    </citation>
    <scope>NUCLEOTIDE SEQUENCE [LARGE SCALE GENOMIC DNA]</scope>
    <source>
        <strain evidence="14">FD-334 SS-4</strain>
    </source>
</reference>
<dbReference type="GO" id="GO:0140359">
    <property type="term" value="F:ABC-type transporter activity"/>
    <property type="evidence" value="ECO:0007669"/>
    <property type="project" value="InterPro"/>
</dbReference>
<feature type="domain" description="ABC transporter" evidence="11">
    <location>
        <begin position="1340"/>
        <end position="1577"/>
    </location>
</feature>
<feature type="transmembrane region" description="Helical" evidence="10">
    <location>
        <begin position="536"/>
        <end position="555"/>
    </location>
</feature>
<dbReference type="Pfam" id="PF00664">
    <property type="entry name" value="ABC_membrane"/>
    <property type="match status" value="2"/>
</dbReference>
<dbReference type="Gene3D" id="3.40.50.300">
    <property type="entry name" value="P-loop containing nucleotide triphosphate hydrolases"/>
    <property type="match status" value="2"/>
</dbReference>
<dbReference type="InterPro" id="IPR003439">
    <property type="entry name" value="ABC_transporter-like_ATP-bd"/>
</dbReference>
<keyword evidence="4" id="KW-0677">Repeat</keyword>
<feature type="transmembrane region" description="Helical" evidence="10">
    <location>
        <begin position="93"/>
        <end position="114"/>
    </location>
</feature>
<evidence type="ECO:0000256" key="9">
    <source>
        <dbReference type="SAM" id="MobiDB-lite"/>
    </source>
</evidence>
<feature type="compositionally biased region" description="Low complexity" evidence="9">
    <location>
        <begin position="431"/>
        <end position="456"/>
    </location>
</feature>
<dbReference type="InterPro" id="IPR027417">
    <property type="entry name" value="P-loop_NTPase"/>
</dbReference>
<dbReference type="SUPFAM" id="SSF90123">
    <property type="entry name" value="ABC transporter transmembrane region"/>
    <property type="match status" value="2"/>
</dbReference>
<evidence type="ECO:0000259" key="11">
    <source>
        <dbReference type="PROSITE" id="PS50893"/>
    </source>
</evidence>
<name>A0A0D2P2V8_HYPSF</name>
<feature type="transmembrane region" description="Helical" evidence="10">
    <location>
        <begin position="34"/>
        <end position="54"/>
    </location>
</feature>
<feature type="transmembrane region" description="Helical" evidence="10">
    <location>
        <begin position="1148"/>
        <end position="1178"/>
    </location>
</feature>
<dbReference type="PANTHER" id="PTHR24223">
    <property type="entry name" value="ATP-BINDING CASSETTE SUB-FAMILY C"/>
    <property type="match status" value="1"/>
</dbReference>
<evidence type="ECO:0000256" key="5">
    <source>
        <dbReference type="ARBA" id="ARBA00022741"/>
    </source>
</evidence>
<dbReference type="PROSITE" id="PS50893">
    <property type="entry name" value="ABC_TRANSPORTER_2"/>
    <property type="match status" value="2"/>
</dbReference>
<evidence type="ECO:0008006" key="15">
    <source>
        <dbReference type="Google" id="ProtNLM"/>
    </source>
</evidence>
<dbReference type="InterPro" id="IPR050173">
    <property type="entry name" value="ABC_transporter_C-like"/>
</dbReference>
<evidence type="ECO:0000256" key="8">
    <source>
        <dbReference type="ARBA" id="ARBA00023136"/>
    </source>
</evidence>
<dbReference type="GO" id="GO:0016887">
    <property type="term" value="F:ATP hydrolysis activity"/>
    <property type="evidence" value="ECO:0007669"/>
    <property type="project" value="InterPro"/>
</dbReference>
<feature type="domain" description="ABC transmembrane type-1" evidence="12">
    <location>
        <begin position="1022"/>
        <end position="1303"/>
    </location>
</feature>
<dbReference type="InterPro" id="IPR017871">
    <property type="entry name" value="ABC_transporter-like_CS"/>
</dbReference>
<evidence type="ECO:0000256" key="3">
    <source>
        <dbReference type="ARBA" id="ARBA00022692"/>
    </source>
</evidence>
<evidence type="ECO:0000256" key="7">
    <source>
        <dbReference type="ARBA" id="ARBA00022989"/>
    </source>
</evidence>
<feature type="domain" description="ABC transmembrane type-1" evidence="12">
    <location>
        <begin position="320"/>
        <end position="679"/>
    </location>
</feature>
<dbReference type="FunFam" id="1.20.1560.10:FF:000013">
    <property type="entry name" value="ABC transporter C family member 2"/>
    <property type="match status" value="1"/>
</dbReference>
<feature type="transmembrane region" description="Helical" evidence="10">
    <location>
        <begin position="357"/>
        <end position="380"/>
    </location>
</feature>
<keyword evidence="2" id="KW-0813">Transport</keyword>
<feature type="region of interest" description="Disordered" evidence="9">
    <location>
        <begin position="428"/>
        <end position="466"/>
    </location>
</feature>
<dbReference type="CDD" id="cd18604">
    <property type="entry name" value="ABC_6TM_VMR1_D2_like"/>
    <property type="match status" value="1"/>
</dbReference>
<dbReference type="CDD" id="cd18596">
    <property type="entry name" value="ABC_6TM_VMR1_D1_like"/>
    <property type="match status" value="1"/>
</dbReference>
<evidence type="ECO:0000313" key="13">
    <source>
        <dbReference type="EMBL" id="KJA25244.1"/>
    </source>
</evidence>
<accession>A0A0D2P2V8</accession>
<feature type="transmembrane region" description="Helical" evidence="10">
    <location>
        <begin position="203"/>
        <end position="223"/>
    </location>
</feature>
<keyword evidence="8 10" id="KW-0472">Membrane</keyword>
<keyword evidence="6" id="KW-0067">ATP-binding</keyword>
<feature type="transmembrane region" description="Helical" evidence="10">
    <location>
        <begin position="317"/>
        <end position="342"/>
    </location>
</feature>
<dbReference type="PROSITE" id="PS00211">
    <property type="entry name" value="ABC_TRANSPORTER_1"/>
    <property type="match status" value="1"/>
</dbReference>
<evidence type="ECO:0000256" key="4">
    <source>
        <dbReference type="ARBA" id="ARBA00022737"/>
    </source>
</evidence>
<dbReference type="CDD" id="cd03250">
    <property type="entry name" value="ABCC_MRP_domain1"/>
    <property type="match status" value="1"/>
</dbReference>
<dbReference type="InterPro" id="IPR011527">
    <property type="entry name" value="ABC1_TM_dom"/>
</dbReference>
<dbReference type="CDD" id="cd03244">
    <property type="entry name" value="ABCC_MRP_domain2"/>
    <property type="match status" value="1"/>
</dbReference>
<dbReference type="EMBL" id="KN817532">
    <property type="protein sequence ID" value="KJA25244.1"/>
    <property type="molecule type" value="Genomic_DNA"/>
</dbReference>
<dbReference type="GO" id="GO:0016020">
    <property type="term" value="C:membrane"/>
    <property type="evidence" value="ECO:0007669"/>
    <property type="project" value="UniProtKB-SubCell"/>
</dbReference>
<organism evidence="13 14">
    <name type="scientific">Hypholoma sublateritium (strain FD-334 SS-4)</name>
    <dbReference type="NCBI Taxonomy" id="945553"/>
    <lineage>
        <taxon>Eukaryota</taxon>
        <taxon>Fungi</taxon>
        <taxon>Dikarya</taxon>
        <taxon>Basidiomycota</taxon>
        <taxon>Agaricomycotina</taxon>
        <taxon>Agaricomycetes</taxon>
        <taxon>Agaricomycetidae</taxon>
        <taxon>Agaricales</taxon>
        <taxon>Agaricineae</taxon>
        <taxon>Strophariaceae</taxon>
        <taxon>Hypholoma</taxon>
    </lineage>
</organism>
<comment type="subcellular location">
    <subcellularLocation>
        <location evidence="1">Membrane</location>
        <topology evidence="1">Multi-pass membrane protein</topology>
    </subcellularLocation>
</comment>
<evidence type="ECO:0000256" key="2">
    <source>
        <dbReference type="ARBA" id="ARBA00022448"/>
    </source>
</evidence>
<feature type="transmembrane region" description="Helical" evidence="10">
    <location>
        <begin position="165"/>
        <end position="183"/>
    </location>
</feature>
<keyword evidence="5" id="KW-0547">Nucleotide-binding</keyword>
<dbReference type="FunFam" id="3.40.50.300:FF:000838">
    <property type="entry name" value="ABC multidrug transporter (Eurofung)"/>
    <property type="match status" value="1"/>
</dbReference>
<dbReference type="Proteomes" id="UP000054270">
    <property type="component" value="Unassembled WGS sequence"/>
</dbReference>
<keyword evidence="14" id="KW-1185">Reference proteome</keyword>
<feature type="transmembrane region" description="Helical" evidence="10">
    <location>
        <begin position="1061"/>
        <end position="1086"/>
    </location>
</feature>
<dbReference type="SUPFAM" id="SSF52540">
    <property type="entry name" value="P-loop containing nucleoside triphosphate hydrolases"/>
    <property type="match status" value="2"/>
</dbReference>
<evidence type="ECO:0000256" key="6">
    <source>
        <dbReference type="ARBA" id="ARBA00022840"/>
    </source>
</evidence>
<dbReference type="STRING" id="945553.A0A0D2P2V8"/>
<protein>
    <recommendedName>
        <fullName evidence="15">P-loop containing nucleoside triphosphate hydrolase protein</fullName>
    </recommendedName>
</protein>
<dbReference type="PANTHER" id="PTHR24223:SF356">
    <property type="entry name" value="ATP-BINDING CASSETTE TRANSPORTER ABC4"/>
    <property type="match status" value="1"/>
</dbReference>
<dbReference type="InterPro" id="IPR036640">
    <property type="entry name" value="ABC1_TM_sf"/>
</dbReference>
<feature type="transmembrane region" description="Helical" evidence="10">
    <location>
        <begin position="512"/>
        <end position="530"/>
    </location>
</feature>
<keyword evidence="7 10" id="KW-1133">Transmembrane helix</keyword>
<evidence type="ECO:0000259" key="12">
    <source>
        <dbReference type="PROSITE" id="PS50929"/>
    </source>
</evidence>
<feature type="transmembrane region" description="Helical" evidence="10">
    <location>
        <begin position="1009"/>
        <end position="1032"/>
    </location>
</feature>
<feature type="transmembrane region" description="Helical" evidence="10">
    <location>
        <begin position="612"/>
        <end position="638"/>
    </location>
</feature>
<dbReference type="GO" id="GO:0005524">
    <property type="term" value="F:ATP binding"/>
    <property type="evidence" value="ECO:0007669"/>
    <property type="project" value="UniProtKB-KW"/>
</dbReference>
<dbReference type="OMA" id="NISEMPH"/>
<dbReference type="PROSITE" id="PS50929">
    <property type="entry name" value="ABC_TM1F"/>
    <property type="match status" value="2"/>
</dbReference>
<dbReference type="InterPro" id="IPR003593">
    <property type="entry name" value="AAA+_ATPase"/>
</dbReference>
<dbReference type="SMART" id="SM00382">
    <property type="entry name" value="AAA"/>
    <property type="match status" value="2"/>
</dbReference>
<sequence>MDLISWATQKPHELGWRLAASANEWQFKIARDTLVIPFGLALSLTVFHVIYVLVLTHRHGSYHQTDTPIFASRSASGISFQEIRARAKGHGGWTIYAFAVGRLIGCILLFALSVTTLRRRISLESIVAPPARVIMQYPETFMVLTYLYSSVCSLAGVVMIKPPRVAAHCNSLVLFVAFGVYLYRDLWPLATYSEFPKDANEGLLLWAKLVVLFITAVLIPLFVPNIYVPMDPKDPMPVPNAEQTCSLFSFITYGYIGSIIRLSGQMDHLDAEKLPPLCDTDTAKNLVNKSFPHMDPFQKAKSQHIFFGLMRALRTEYICMALTIAVACTAEFAPAICIYQILNYLEHGPSDSNIRPWFWVLFFFLGPTIHTIFWEAYIFLSTRVLVRTEAILTELVFEHSLRVRFTAEPMNDDKTDTNQDRDHITVVDSLDNSSEAPAPSNSDADSDTTATMTSTTGKGKLKIAAPTASPATVPKVISAVPPTKNPTKGNLVGKINNFVTTDLNNIIRAKDFFFLVINLPIQVTLCMVFLYKLLGWSSFVGLACMIALLPAPGYAARLIQNFQKRKMEKTDARIQIVAEVVAVLRMVKLFGWERKMLSKIQTTRDEELISIWWLKVLQSFLGAINSIIPTVAMLATYATYAGIMRKELTPSVIFSSLTVFGLLRDQLYITSSQIARATQAKVSLDRINAFLKESELLDVYIDSGAKTEAPPENSSSFNKDLVGFKNASFVWSLDSAEGHVTPSRRFYRLHIRGELFFKPNRVNLIIGPTGSGKTSMLMALLGEMHYLPESIDSWFNLPREEGVAYAAQESWVQNETIRSNILFGSPYDETRYKKVLTQCDLDKDLELFEAGDDTEVGEKGITLSGGQKARLTLARAIYSPAKTILLDDILAALDVHTSKTIVEKCLQGDLVKGRTIILVTHNITLAFPIASFIVTIGQDGTITGQDNDIGKSMSSNPVLVEAVHREAEESEISVQKIPLLAKKETPIDGKLILKEEITHGRVDWKSLELFFSALGGGHSIAFFGIWLSSFVLSCSTNAFTKWFLGYWGSQYESHDPSEVNVAYYCTLYSLIVLLAILISNMSYIIFVSGTVRSSRTINTLLLESVLGSTLRWLDETPTARIITRFTQDIQSIDSTLPEEFFGLTAQTLYLITSLAVVLIFTPFFVAPALFIAAIGFYLGRLYLKAQLGVTREKSNARSPVLAHFTAAISGIVSVRAYGAQRQFKAESLHRIDKHTRIARITYNLNRWIGVRIDLLGGIFRAGLATYLIYGRPIGASNSGFALNMTTELCRTLLYVVRYFNDFEIQSNSLERIQRYLDIDHEPKATESGKPPAAWPTSGDLIVENLSARYSQNGPVVLHNLSFQIKSGQRVGIVGRTGSGKSSLTLALLRCIITEGTVYYDGIKTSDINLDALRSKVTIIPQTPELISGTLRRNLDPFDQFDDGVLNDALRAAGLFGLQDELGEARIGLDSNIASAGGNLSVGEKQILALARAMVRGSKLLILDEATSAIDHKTDVAIQTALRYKLDPDVTVITVAHRLQTIMDVDKIMVLDEGRIVEFDTPSALLKKDGGLFKLLVDGSANGATLYEAAGITQVTAPSVCSGL</sequence>
<evidence type="ECO:0000256" key="1">
    <source>
        <dbReference type="ARBA" id="ARBA00004141"/>
    </source>
</evidence>
<dbReference type="Pfam" id="PF00005">
    <property type="entry name" value="ABC_tran"/>
    <property type="match status" value="2"/>
</dbReference>
<feature type="transmembrane region" description="Helical" evidence="10">
    <location>
        <begin position="134"/>
        <end position="158"/>
    </location>
</feature>
<dbReference type="Gene3D" id="1.20.1560.10">
    <property type="entry name" value="ABC transporter type 1, transmembrane domain"/>
    <property type="match status" value="2"/>
</dbReference>